<evidence type="ECO:0000256" key="10">
    <source>
        <dbReference type="ARBA" id="ARBA00023125"/>
    </source>
</evidence>
<dbReference type="InterPro" id="IPR002205">
    <property type="entry name" value="Topo_IIA_dom_A"/>
</dbReference>
<dbReference type="FunFam" id="3.30.1490.30:FF:000001">
    <property type="entry name" value="DNA topoisomerase 2"/>
    <property type="match status" value="1"/>
</dbReference>
<dbReference type="InterPro" id="IPR018522">
    <property type="entry name" value="TopoIIA_CS"/>
</dbReference>
<dbReference type="Gene3D" id="3.30.1360.40">
    <property type="match status" value="1"/>
</dbReference>
<dbReference type="FunFam" id="3.30.565.10:FF:000004">
    <property type="entry name" value="DNA topoisomerase 2"/>
    <property type="match status" value="1"/>
</dbReference>
<feature type="compositionally biased region" description="Acidic residues" evidence="15">
    <location>
        <begin position="1272"/>
        <end position="1290"/>
    </location>
</feature>
<dbReference type="CDD" id="cd00187">
    <property type="entry name" value="TOP4c"/>
    <property type="match status" value="1"/>
</dbReference>
<dbReference type="Pfam" id="PF01751">
    <property type="entry name" value="Toprim"/>
    <property type="match status" value="1"/>
</dbReference>
<dbReference type="FunFam" id="3.30.1360.40:FF:000003">
    <property type="entry name" value="DNA topoisomerase 2"/>
    <property type="match status" value="1"/>
</dbReference>
<feature type="compositionally biased region" description="Acidic residues" evidence="15">
    <location>
        <begin position="1567"/>
        <end position="1596"/>
    </location>
</feature>
<feature type="compositionally biased region" description="Acidic residues" evidence="15">
    <location>
        <begin position="1520"/>
        <end position="1531"/>
    </location>
</feature>
<keyword evidence="6 13" id="KW-0547">Nucleotide-binding</keyword>
<feature type="region of interest" description="Disordered" evidence="15">
    <location>
        <begin position="1235"/>
        <end position="1596"/>
    </location>
</feature>
<dbReference type="Pfam" id="PF16898">
    <property type="entry name" value="TOPRIM_C"/>
    <property type="match status" value="1"/>
</dbReference>
<evidence type="ECO:0000313" key="18">
    <source>
        <dbReference type="EMBL" id="KAL0479577.1"/>
    </source>
</evidence>
<dbReference type="SMART" id="SM00434">
    <property type="entry name" value="TOP4c"/>
    <property type="match status" value="1"/>
</dbReference>
<dbReference type="PROSITE" id="PS52040">
    <property type="entry name" value="TOPO_IIA"/>
    <property type="match status" value="1"/>
</dbReference>
<evidence type="ECO:0000256" key="9">
    <source>
        <dbReference type="ARBA" id="ARBA00023029"/>
    </source>
</evidence>
<evidence type="ECO:0000256" key="11">
    <source>
        <dbReference type="ARBA" id="ARBA00023235"/>
    </source>
</evidence>
<dbReference type="InterPro" id="IPR020568">
    <property type="entry name" value="Ribosomal_Su5_D2-typ_SF"/>
</dbReference>
<dbReference type="Gene3D" id="3.30.1490.30">
    <property type="match status" value="1"/>
</dbReference>
<dbReference type="PROSITE" id="PS00177">
    <property type="entry name" value="TOPOISOMERASE_II"/>
    <property type="match status" value="1"/>
</dbReference>
<dbReference type="GO" id="GO:0006265">
    <property type="term" value="P:DNA topological change"/>
    <property type="evidence" value="ECO:0007669"/>
    <property type="project" value="UniProtKB-UniRule"/>
</dbReference>
<evidence type="ECO:0000256" key="12">
    <source>
        <dbReference type="PROSITE-ProRule" id="PRU01384"/>
    </source>
</evidence>
<comment type="caution">
    <text evidence="18">The sequence shown here is derived from an EMBL/GenBank/DDBJ whole genome shotgun (WGS) entry which is preliminary data.</text>
</comment>
<dbReference type="FunFam" id="3.40.50.670:FF:000001">
    <property type="entry name" value="DNA topoisomerase 2"/>
    <property type="match status" value="1"/>
</dbReference>
<keyword evidence="10 12" id="KW-0238">DNA-binding</keyword>
<evidence type="ECO:0000256" key="6">
    <source>
        <dbReference type="ARBA" id="ARBA00022741"/>
    </source>
</evidence>
<evidence type="ECO:0000256" key="13">
    <source>
        <dbReference type="RuleBase" id="RU362094"/>
    </source>
</evidence>
<comment type="cofactor">
    <cofactor evidence="3">
        <name>Mg(2+)</name>
        <dbReference type="ChEBI" id="CHEBI:18420"/>
    </cofactor>
</comment>
<feature type="coiled-coil region" evidence="14">
    <location>
        <begin position="1051"/>
        <end position="1100"/>
    </location>
</feature>
<protein>
    <recommendedName>
        <fullName evidence="13">DNA topoisomerase 2</fullName>
        <ecNumber evidence="13">5.6.2.2</ecNumber>
    </recommendedName>
</protein>
<name>A0AAW2YQY7_9EUKA</name>
<dbReference type="FunFam" id="3.90.199.10:FF:000002">
    <property type="entry name" value="DNA topoisomerase 2"/>
    <property type="match status" value="1"/>
</dbReference>
<feature type="domain" description="Toprim" evidence="16">
    <location>
        <begin position="489"/>
        <end position="605"/>
    </location>
</feature>
<comment type="catalytic activity">
    <reaction evidence="1 12 13">
        <text>ATP-dependent breakage, passage and rejoining of double-stranded DNA.</text>
        <dbReference type="EC" id="5.6.2.2"/>
    </reaction>
</comment>
<keyword evidence="11 12" id="KW-0413">Isomerase</keyword>
<dbReference type="InterPro" id="IPR013760">
    <property type="entry name" value="Topo_IIA-like_dom_sf"/>
</dbReference>
<feature type="domain" description="Topo IIA-type catalytic" evidence="17">
    <location>
        <begin position="738"/>
        <end position="1205"/>
    </location>
</feature>
<dbReference type="PANTHER" id="PTHR10169">
    <property type="entry name" value="DNA TOPOISOMERASE/GYRASE"/>
    <property type="match status" value="1"/>
</dbReference>
<keyword evidence="7 13" id="KW-0067">ATP-binding</keyword>
<dbReference type="InterPro" id="IPR013506">
    <property type="entry name" value="Topo_IIA_bsu_dom2"/>
</dbReference>
<keyword evidence="19" id="KW-1185">Reference proteome</keyword>
<dbReference type="CDD" id="cd03365">
    <property type="entry name" value="TOPRIM_TopoIIA"/>
    <property type="match status" value="1"/>
</dbReference>
<dbReference type="PRINTS" id="PR01158">
    <property type="entry name" value="TOPISMRASEII"/>
</dbReference>
<dbReference type="PROSITE" id="PS50880">
    <property type="entry name" value="TOPRIM"/>
    <property type="match status" value="1"/>
</dbReference>
<dbReference type="Pfam" id="PF00521">
    <property type="entry name" value="DNA_topoisoIV"/>
    <property type="match status" value="1"/>
</dbReference>
<dbReference type="SUPFAM" id="SSF56719">
    <property type="entry name" value="Type II DNA topoisomerase"/>
    <property type="match status" value="1"/>
</dbReference>
<feature type="compositionally biased region" description="Basic residues" evidence="15">
    <location>
        <begin position="1503"/>
        <end position="1515"/>
    </location>
</feature>
<dbReference type="Pfam" id="PF00204">
    <property type="entry name" value="DNA_gyraseB"/>
    <property type="match status" value="1"/>
</dbReference>
<dbReference type="InterPro" id="IPR031660">
    <property type="entry name" value="TOPRIM_C"/>
</dbReference>
<dbReference type="SMART" id="SM00433">
    <property type="entry name" value="TOP2c"/>
    <property type="match status" value="1"/>
</dbReference>
<dbReference type="InterPro" id="IPR013758">
    <property type="entry name" value="Topo_IIA_A/C_ab"/>
</dbReference>
<dbReference type="GO" id="GO:0000819">
    <property type="term" value="P:sister chromatid segregation"/>
    <property type="evidence" value="ECO:0007669"/>
    <property type="project" value="TreeGrafter"/>
</dbReference>
<dbReference type="GO" id="GO:0003918">
    <property type="term" value="F:DNA topoisomerase type II (double strand cut, ATP-hydrolyzing) activity"/>
    <property type="evidence" value="ECO:0007669"/>
    <property type="project" value="UniProtKB-UniRule"/>
</dbReference>
<dbReference type="Pfam" id="PF02518">
    <property type="entry name" value="HATPase_c"/>
    <property type="match status" value="1"/>
</dbReference>
<feature type="active site" description="O-(5'-phospho-DNA)-tyrosine intermediate" evidence="12">
    <location>
        <position position="828"/>
    </location>
</feature>
<dbReference type="InterPro" id="IPR034157">
    <property type="entry name" value="TOPRIM_TopoII"/>
</dbReference>
<dbReference type="Gene3D" id="3.40.50.670">
    <property type="match status" value="1"/>
</dbReference>
<feature type="compositionally biased region" description="Basic residues" evidence="15">
    <location>
        <begin position="1551"/>
        <end position="1560"/>
    </location>
</feature>
<dbReference type="PRINTS" id="PR00418">
    <property type="entry name" value="TPI2FAMILY"/>
</dbReference>
<keyword evidence="8" id="KW-0460">Magnesium</keyword>
<feature type="compositionally biased region" description="Basic and acidic residues" evidence="15">
    <location>
        <begin position="1493"/>
        <end position="1502"/>
    </location>
</feature>
<feature type="compositionally biased region" description="Basic residues" evidence="15">
    <location>
        <begin position="1362"/>
        <end position="1379"/>
    </location>
</feature>
<keyword evidence="5" id="KW-0479">Metal-binding</keyword>
<dbReference type="InterPro" id="IPR036890">
    <property type="entry name" value="HATPase_C_sf"/>
</dbReference>
<dbReference type="GO" id="GO:0003677">
    <property type="term" value="F:DNA binding"/>
    <property type="evidence" value="ECO:0007669"/>
    <property type="project" value="UniProtKB-UniRule"/>
</dbReference>
<dbReference type="Gene3D" id="3.90.199.10">
    <property type="entry name" value="Topoisomerase II, domain 5"/>
    <property type="match status" value="1"/>
</dbReference>
<comment type="similarity">
    <text evidence="4 13">Belongs to the type II topoisomerase family.</text>
</comment>
<feature type="compositionally biased region" description="Basic residues" evidence="15">
    <location>
        <begin position="1"/>
        <end position="33"/>
    </location>
</feature>
<dbReference type="CDD" id="cd16930">
    <property type="entry name" value="HATPase_TopII-like"/>
    <property type="match status" value="1"/>
</dbReference>
<dbReference type="EC" id="5.6.2.2" evidence="13"/>
<dbReference type="FunFam" id="3.30.230.10:FF:000008">
    <property type="entry name" value="DNA topoisomerase 2"/>
    <property type="match status" value="1"/>
</dbReference>
<evidence type="ECO:0000259" key="17">
    <source>
        <dbReference type="PROSITE" id="PS52040"/>
    </source>
</evidence>
<proteinExistence type="inferred from homology"/>
<dbReference type="SUPFAM" id="SSF54211">
    <property type="entry name" value="Ribosomal protein S5 domain 2-like"/>
    <property type="match status" value="1"/>
</dbReference>
<accession>A0AAW2YQY7</accession>
<dbReference type="PANTHER" id="PTHR10169:SF38">
    <property type="entry name" value="DNA TOPOISOMERASE 2"/>
    <property type="match status" value="1"/>
</dbReference>
<dbReference type="InterPro" id="IPR003594">
    <property type="entry name" value="HATPase_dom"/>
</dbReference>
<dbReference type="Gene3D" id="3.30.565.10">
    <property type="entry name" value="Histidine kinase-like ATPase, C-terminal domain"/>
    <property type="match status" value="1"/>
</dbReference>
<evidence type="ECO:0000259" key="16">
    <source>
        <dbReference type="PROSITE" id="PS50880"/>
    </source>
</evidence>
<feature type="compositionally biased region" description="Basic and acidic residues" evidence="15">
    <location>
        <begin position="42"/>
        <end position="52"/>
    </location>
</feature>
<dbReference type="Gene3D" id="1.10.268.10">
    <property type="entry name" value="Topoisomerase, domain 3"/>
    <property type="match status" value="1"/>
</dbReference>
<dbReference type="SUPFAM" id="SSF55874">
    <property type="entry name" value="ATPase domain of HSP90 chaperone/DNA topoisomerase II/histidine kinase"/>
    <property type="match status" value="1"/>
</dbReference>
<evidence type="ECO:0000256" key="1">
    <source>
        <dbReference type="ARBA" id="ARBA00000185"/>
    </source>
</evidence>
<feature type="compositionally biased region" description="Acidic residues" evidence="15">
    <location>
        <begin position="1388"/>
        <end position="1405"/>
    </location>
</feature>
<dbReference type="GO" id="GO:0000712">
    <property type="term" value="P:resolution of meiotic recombination intermediates"/>
    <property type="evidence" value="ECO:0007669"/>
    <property type="project" value="TreeGrafter"/>
</dbReference>
<keyword evidence="14" id="KW-0175">Coiled coil</keyword>
<organism evidence="18 19">
    <name type="scientific">Acrasis kona</name>
    <dbReference type="NCBI Taxonomy" id="1008807"/>
    <lineage>
        <taxon>Eukaryota</taxon>
        <taxon>Discoba</taxon>
        <taxon>Heterolobosea</taxon>
        <taxon>Tetramitia</taxon>
        <taxon>Eutetramitia</taxon>
        <taxon>Acrasidae</taxon>
        <taxon>Acrasis</taxon>
    </lineage>
</organism>
<evidence type="ECO:0000256" key="4">
    <source>
        <dbReference type="ARBA" id="ARBA00011080"/>
    </source>
</evidence>
<reference evidence="18 19" key="1">
    <citation type="submission" date="2024-03" db="EMBL/GenBank/DDBJ databases">
        <title>The Acrasis kona genome and developmental transcriptomes reveal deep origins of eukaryotic multicellular pathways.</title>
        <authorList>
            <person name="Sheikh S."/>
            <person name="Fu C.-J."/>
            <person name="Brown M.W."/>
            <person name="Baldauf S.L."/>
        </authorList>
    </citation>
    <scope>NUCLEOTIDE SEQUENCE [LARGE SCALE GENOMIC DNA]</scope>
    <source>
        <strain evidence="18 19">ATCC MYA-3509</strain>
    </source>
</reference>
<evidence type="ECO:0000313" key="19">
    <source>
        <dbReference type="Proteomes" id="UP001431209"/>
    </source>
</evidence>
<dbReference type="InterPro" id="IPR001241">
    <property type="entry name" value="Topo_IIA"/>
</dbReference>
<dbReference type="InterPro" id="IPR014721">
    <property type="entry name" value="Ribsml_uS5_D2-typ_fold_subgr"/>
</dbReference>
<dbReference type="InterPro" id="IPR013757">
    <property type="entry name" value="Topo_IIA_A_a_sf"/>
</dbReference>
<evidence type="ECO:0000256" key="2">
    <source>
        <dbReference type="ARBA" id="ARBA00001913"/>
    </source>
</evidence>
<dbReference type="InterPro" id="IPR006171">
    <property type="entry name" value="TOPRIM_dom"/>
</dbReference>
<evidence type="ECO:0000256" key="8">
    <source>
        <dbReference type="ARBA" id="ARBA00022842"/>
    </source>
</evidence>
<comment type="function">
    <text evidence="13">Control of topological states of DNA by transient breakage and subsequent rejoining of DNA strands. Topoisomerase II makes double-strand breaks.</text>
</comment>
<evidence type="ECO:0000256" key="3">
    <source>
        <dbReference type="ARBA" id="ARBA00001946"/>
    </source>
</evidence>
<evidence type="ECO:0000256" key="5">
    <source>
        <dbReference type="ARBA" id="ARBA00022723"/>
    </source>
</evidence>
<dbReference type="Proteomes" id="UP001431209">
    <property type="component" value="Unassembled WGS sequence"/>
</dbReference>
<comment type="cofactor">
    <cofactor evidence="2">
        <name>Ca(2+)</name>
        <dbReference type="ChEBI" id="CHEBI:29108"/>
    </cofactor>
</comment>
<evidence type="ECO:0000256" key="15">
    <source>
        <dbReference type="SAM" id="MobiDB-lite"/>
    </source>
</evidence>
<dbReference type="InterPro" id="IPR001154">
    <property type="entry name" value="TopoII_euk"/>
</dbReference>
<feature type="compositionally biased region" description="Polar residues" evidence="15">
    <location>
        <begin position="1430"/>
        <end position="1441"/>
    </location>
</feature>
<comment type="subunit">
    <text evidence="13">Homodimer.</text>
</comment>
<feature type="region of interest" description="Disordered" evidence="15">
    <location>
        <begin position="1113"/>
        <end position="1151"/>
    </location>
</feature>
<gene>
    <name evidence="18" type="ORF">AKO1_007786</name>
</gene>
<evidence type="ECO:0000256" key="7">
    <source>
        <dbReference type="ARBA" id="ARBA00022840"/>
    </source>
</evidence>
<evidence type="ECO:0000256" key="14">
    <source>
        <dbReference type="SAM" id="Coils"/>
    </source>
</evidence>
<dbReference type="InterPro" id="IPR013759">
    <property type="entry name" value="Topo_IIA_B_C"/>
</dbReference>
<dbReference type="GO" id="GO:0046872">
    <property type="term" value="F:metal ion binding"/>
    <property type="evidence" value="ECO:0007669"/>
    <property type="project" value="UniProtKB-KW"/>
</dbReference>
<dbReference type="GO" id="GO:0005634">
    <property type="term" value="C:nucleus"/>
    <property type="evidence" value="ECO:0007669"/>
    <property type="project" value="TreeGrafter"/>
</dbReference>
<dbReference type="InterPro" id="IPR050634">
    <property type="entry name" value="DNA_Topoisomerase_II"/>
</dbReference>
<dbReference type="EMBL" id="JAOPGA020000577">
    <property type="protein sequence ID" value="KAL0479577.1"/>
    <property type="molecule type" value="Genomic_DNA"/>
</dbReference>
<feature type="region of interest" description="Disordered" evidence="15">
    <location>
        <begin position="1"/>
        <end position="62"/>
    </location>
</feature>
<keyword evidence="9 12" id="KW-0799">Topoisomerase</keyword>
<sequence length="1596" mass="181573">MPPKKAATKKAAPKKVATKKAAPKKAATTKRKRNDSDAENSDAEKTKDHSDDEGVEEVEYDRIDADGKPLEEIYQKKSQLEHILLRPETYIGNVNMTKEELYVFDADSERMVQKSVNYVPGLFKIFDEILVNARDNKINDDTMNKLKINIDVEKGEISVWNNGKGIPVEMHKEHDCYVPSLIFGQLLSGSNFDDDKKRVTGGRNGFGAKLANIFSNYFEVETVDSSRKKKFKQVWRDNMSVAEDPKITAASKSEDYTQVTFRPDLKKFKMDKLDNDIISLMQRRVYDIAGTTKADLAVYLNGKKLKIKDFKEYVKMYLIDNEVVYQEVSDRWKVAVAMSDGTAMQQISFVNSISTTKGGKHVDHVTSQIVKDIKERVEKKNKAAPIKPSYIKNHLFVFVSALIINPSFDNQSKETLMTSMTAFGSKCKFDEEFFKKINKLGIADAVLKFADFKSEGELKKKSGSKRIRVAGITKLDDANDAGGRNSDKCTLILTEGDSAKALAVSGLSVVGRDNYGVFPLKGKLLNVRGATLKKVTSNEEVSNLTQILGLKYNKTYTRDDLKTLRYGSVMIMADQDHDGSHIKGLVINFLHKFWPSLLQVKGFIKQFITPIVKATNKRSKAEKNFYTIPEYESWKEQIDTKAWDIKYYKGLGTSTAKDAKTYFSQINTHEKEFKWEGQAADDRIVTAFQKDKVPDRKRWLNEHQDGTHIDFKTKSITYTDFFDKEFILFSIADCARSIPSLVDGFKPGQRKIIFSCFKRNLTREIKVAQLCGYVAEHSAYHHGEASLAGTIVNMAQNYVGSNNMNLLVPSGQFGTRLQGGKDSASPRYIFTKLSKITRYLFKKQDDDILDYQNDDGQSIEPKFYIPILPLVLINGAEGIGTAWSTNIPNHNPLDVVDNLKRLLNGEEMIEMAPWYKNFDGNVQQSTGDSSWATCGSCEQVNDDSFEITELPVKVWTQTYKDFLEKLIGEDSNQIKDFRENHTDITVSFTVKVTPEQMKHIQGVGTEKYFKLTKKISLSNMTLFASDGRIKTFGNSLDVIHEFYEIRMQAYLKRKEFMMNKYKRELNVLDNKVRFILMVCKDELIIRKRKKQDLLQELKKLKFDLVMNQKSSASKSSKKKKDDDRDDDDDDDQEDGNSDRDESESESESESNIKQLENGYSYLLNMSLMSLTFEKVQKLESEKQSKQDELDALIKRDVKDIWLQELDEFCDALEESEQKDIKDEEDYLKKIVKEKKKKAGKIAVSKGLRRTSRLRPAAIIKQTAAKGKRKKEEDDDELPDEIDEEQLDENGEPIKKKKAPAKKTTAAKKTATKKETAASKSKQTKLSFKKKEEEEDEEDVKSESEEDKVQVDEEEEEEEKVLPTKKKPPVVKTKAVKSNKKAQVQRVEDSEDEKVEEEEEDDDDMGDSLAARLAKKNSIPSPVVDDHVKITSPSSPVKSTTLVKKPVAKKRKITPLDEAGSPKITSFFKKATTPPSKLPLQNPFDQVDLTDDEEKPKVPEKKAPAKKPVAKSSRAKKKEESEDEAEEDESDVELIGLSDSEKEDEDVQVRARPTRGKKPTSKAKVVFEEEDDEDDEEEDDEEEITVDDEESDYEPDD</sequence>
<feature type="compositionally biased region" description="Basic and acidic residues" evidence="15">
    <location>
        <begin position="1340"/>
        <end position="1350"/>
    </location>
</feature>
<dbReference type="CDD" id="cd03481">
    <property type="entry name" value="TopoIIA_Trans_ScTopoIIA"/>
    <property type="match status" value="1"/>
</dbReference>
<dbReference type="GO" id="GO:0005524">
    <property type="term" value="F:ATP binding"/>
    <property type="evidence" value="ECO:0007669"/>
    <property type="project" value="UniProtKB-UniRule"/>
</dbReference>
<feature type="compositionally biased region" description="Acidic residues" evidence="15">
    <location>
        <begin position="1123"/>
        <end position="1148"/>
    </location>
</feature>
<dbReference type="Gene3D" id="3.30.230.10">
    <property type="match status" value="1"/>
</dbReference>
<dbReference type="SMART" id="SM00387">
    <property type="entry name" value="HATPase_c"/>
    <property type="match status" value="1"/>
</dbReference>